<evidence type="ECO:0000313" key="4">
    <source>
        <dbReference type="Proteomes" id="UP000093044"/>
    </source>
</evidence>
<dbReference type="EMBL" id="CP016757">
    <property type="protein sequence ID" value="ANZ46037.1"/>
    <property type="molecule type" value="Genomic_DNA"/>
</dbReference>
<dbReference type="InterPro" id="IPR036165">
    <property type="entry name" value="YefM-like_sf"/>
</dbReference>
<evidence type="ECO:0000256" key="2">
    <source>
        <dbReference type="RuleBase" id="RU362080"/>
    </source>
</evidence>
<dbReference type="Proteomes" id="UP000093044">
    <property type="component" value="Chromosome"/>
</dbReference>
<dbReference type="GeneID" id="83058881"/>
<reference evidence="3" key="1">
    <citation type="submission" date="2016-08" db="EMBL/GenBank/DDBJ databases">
        <title>Complete genome of Cloacibacillus porcorum.</title>
        <authorList>
            <person name="Looft T."/>
            <person name="Bayles D.O."/>
            <person name="Alt D.P."/>
        </authorList>
    </citation>
    <scope>NUCLEOTIDE SEQUENCE [LARGE SCALE GENOMIC DNA]</scope>
    <source>
        <strain evidence="3">CL-84</strain>
    </source>
</reference>
<accession>A0A1B2I7X6</accession>
<dbReference type="OrthoDB" id="361257at2"/>
<dbReference type="Pfam" id="PF02604">
    <property type="entry name" value="PhdYeFM_antitox"/>
    <property type="match status" value="1"/>
</dbReference>
<organism evidence="3 4">
    <name type="scientific">Cloacibacillus porcorum</name>
    <dbReference type="NCBI Taxonomy" id="1197717"/>
    <lineage>
        <taxon>Bacteria</taxon>
        <taxon>Thermotogati</taxon>
        <taxon>Synergistota</taxon>
        <taxon>Synergistia</taxon>
        <taxon>Synergistales</taxon>
        <taxon>Synergistaceae</taxon>
        <taxon>Cloacibacillus</taxon>
    </lineage>
</organism>
<evidence type="ECO:0000256" key="1">
    <source>
        <dbReference type="ARBA" id="ARBA00009981"/>
    </source>
</evidence>
<evidence type="ECO:0000313" key="3">
    <source>
        <dbReference type="EMBL" id="ANZ46037.1"/>
    </source>
</evidence>
<comment type="similarity">
    <text evidence="1 2">Belongs to the phD/YefM antitoxin family.</text>
</comment>
<keyword evidence="4" id="KW-1185">Reference proteome</keyword>
<dbReference type="AlphaFoldDB" id="A0A1B2I7X6"/>
<gene>
    <name evidence="3" type="ORF">BED41_13595</name>
</gene>
<name>A0A1B2I7X6_9BACT</name>
<dbReference type="RefSeq" id="WP_066747436.1">
    <property type="nucleotide sequence ID" value="NZ_CALCLR010000083.1"/>
</dbReference>
<dbReference type="STRING" id="1197717.BED41_13595"/>
<comment type="function">
    <text evidence="2">Antitoxin component of a type II toxin-antitoxin (TA) system.</text>
</comment>
<sequence>MPRIIPISELKKTSEISEMCKGASEPIFITKNGYGDMVIMSVETYEKYDYMSMVYRKISEAEKSIAEGRVKEALKSLDAARSKYGL</sequence>
<protein>
    <recommendedName>
        <fullName evidence="2">Antitoxin</fullName>
    </recommendedName>
</protein>
<dbReference type="SUPFAM" id="SSF143120">
    <property type="entry name" value="YefM-like"/>
    <property type="match status" value="1"/>
</dbReference>
<proteinExistence type="inferred from homology"/>
<dbReference type="KEGG" id="cpor:BED41_13595"/>
<dbReference type="InterPro" id="IPR006442">
    <property type="entry name" value="Antitoxin_Phd/YefM"/>
</dbReference>